<evidence type="ECO:0000256" key="11">
    <source>
        <dbReference type="ARBA" id="ARBA00022723"/>
    </source>
</evidence>
<dbReference type="InterPro" id="IPR004358">
    <property type="entry name" value="Sig_transdc_His_kin-like_C"/>
</dbReference>
<keyword evidence="5" id="KW-0004">4Fe-4S</keyword>
<keyword evidence="10 23" id="KW-0812">Transmembrane</keyword>
<dbReference type="SMART" id="SM00387">
    <property type="entry name" value="HATPase_c"/>
    <property type="match status" value="1"/>
</dbReference>
<evidence type="ECO:0000256" key="14">
    <source>
        <dbReference type="ARBA" id="ARBA00022840"/>
    </source>
</evidence>
<evidence type="ECO:0000256" key="23">
    <source>
        <dbReference type="SAM" id="Phobius"/>
    </source>
</evidence>
<dbReference type="GO" id="GO:0005737">
    <property type="term" value="C:cytoplasm"/>
    <property type="evidence" value="ECO:0007669"/>
    <property type="project" value="UniProtKB-SubCell"/>
</dbReference>
<evidence type="ECO:0000256" key="17">
    <source>
        <dbReference type="ARBA" id="ARBA00023012"/>
    </source>
</evidence>
<keyword evidence="13 21" id="KW-0418">Kinase</keyword>
<dbReference type="GO" id="GO:0000155">
    <property type="term" value="F:phosphorelay sensor kinase activity"/>
    <property type="evidence" value="ECO:0007669"/>
    <property type="project" value="UniProtKB-UniRule"/>
</dbReference>
<evidence type="ECO:0000256" key="5">
    <source>
        <dbReference type="ARBA" id="ARBA00022485"/>
    </source>
</evidence>
<dbReference type="SUPFAM" id="SSF158472">
    <property type="entry name" value="HAMP domain-like"/>
    <property type="match status" value="1"/>
</dbReference>
<keyword evidence="27" id="KW-1185">Reference proteome</keyword>
<evidence type="ECO:0000256" key="21">
    <source>
        <dbReference type="PIRNR" id="PIRNR003167"/>
    </source>
</evidence>
<dbReference type="CDD" id="cd16917">
    <property type="entry name" value="HATPase_UhpB-NarQ-NarX-like"/>
    <property type="match status" value="1"/>
</dbReference>
<dbReference type="GO" id="GO:0005524">
    <property type="term" value="F:ATP binding"/>
    <property type="evidence" value="ECO:0007669"/>
    <property type="project" value="UniProtKB-UniRule"/>
</dbReference>
<dbReference type="Gene3D" id="6.10.340.10">
    <property type="match status" value="1"/>
</dbReference>
<dbReference type="EC" id="2.7.13.3" evidence="21"/>
<keyword evidence="7 21" id="KW-0997">Cell inner membrane</keyword>
<dbReference type="InterPro" id="IPR036890">
    <property type="entry name" value="HATPase_C_sf"/>
</dbReference>
<evidence type="ECO:0000256" key="12">
    <source>
        <dbReference type="ARBA" id="ARBA00022741"/>
    </source>
</evidence>
<keyword evidence="12 21" id="KW-0547">Nucleotide-binding</keyword>
<evidence type="ECO:0000313" key="26">
    <source>
        <dbReference type="EMBL" id="BBF23870.1"/>
    </source>
</evidence>
<dbReference type="KEGG" id="sutt:SUTMEG_17610"/>
<dbReference type="InterPro" id="IPR029016">
    <property type="entry name" value="GAF-like_dom_sf"/>
</dbReference>
<dbReference type="Gene3D" id="1.20.5.1930">
    <property type="match status" value="1"/>
</dbReference>
<name>A0A2Z6ID54_9BURK</name>
<evidence type="ECO:0000256" key="15">
    <source>
        <dbReference type="ARBA" id="ARBA00022989"/>
    </source>
</evidence>
<dbReference type="AlphaFoldDB" id="A0A2Z6ID54"/>
<keyword evidence="21" id="KW-1003">Cell membrane</keyword>
<dbReference type="SUPFAM" id="SSF55874">
    <property type="entry name" value="ATPase domain of HSP90 chaperone/DNA topoisomerase II/histidine kinase"/>
    <property type="match status" value="1"/>
</dbReference>
<evidence type="ECO:0000256" key="16">
    <source>
        <dbReference type="ARBA" id="ARBA00023004"/>
    </source>
</evidence>
<evidence type="ECO:0000259" key="24">
    <source>
        <dbReference type="PROSITE" id="PS50109"/>
    </source>
</evidence>
<dbReference type="PRINTS" id="PR00344">
    <property type="entry name" value="BCTRLSENSOR"/>
</dbReference>
<evidence type="ECO:0000256" key="2">
    <source>
        <dbReference type="ARBA" id="ARBA00001966"/>
    </source>
</evidence>
<evidence type="ECO:0000256" key="7">
    <source>
        <dbReference type="ARBA" id="ARBA00022519"/>
    </source>
</evidence>
<keyword evidence="15 23" id="KW-1133">Transmembrane helix</keyword>
<dbReference type="Pfam" id="PF07730">
    <property type="entry name" value="HisKA_3"/>
    <property type="match status" value="1"/>
</dbReference>
<keyword evidence="19 21" id="KW-0472">Membrane</keyword>
<comment type="function">
    <text evidence="20">Member of the two-component regulatory system NreB/NreC involved in the control of dissimilatory nitrate/nitrite reduction in response to oxygen. NreB functions as a direct oxygen sensor histidine kinase which is autophosphorylated, in the absence of oxygen, probably at the conserved histidine residue, and transfers its phosphate group probably to a conserved aspartate residue of NreC. NreB/NreC activates the expression of the nitrate (narGHJI) and nitrite (nir) reductase operons, as well as the putative nitrate transporter gene narT.</text>
</comment>
<accession>A0A2Z6ID54</accession>
<keyword evidence="17 21" id="KW-0902">Two-component regulatory system</keyword>
<feature type="transmembrane region" description="Helical" evidence="23">
    <location>
        <begin position="185"/>
        <end position="206"/>
    </location>
</feature>
<dbReference type="GO" id="GO:0046872">
    <property type="term" value="F:metal ion binding"/>
    <property type="evidence" value="ECO:0007669"/>
    <property type="project" value="UniProtKB-KW"/>
</dbReference>
<dbReference type="OrthoDB" id="9811306at2"/>
<dbReference type="Pfam" id="PF02518">
    <property type="entry name" value="HATPase_c"/>
    <property type="match status" value="1"/>
</dbReference>
<dbReference type="PROSITE" id="PS50109">
    <property type="entry name" value="HIS_KIN"/>
    <property type="match status" value="1"/>
</dbReference>
<evidence type="ECO:0000256" key="22">
    <source>
        <dbReference type="SAM" id="Coils"/>
    </source>
</evidence>
<dbReference type="Gene3D" id="3.30.565.10">
    <property type="entry name" value="Histidine kinase-like ATPase, C-terminal domain"/>
    <property type="match status" value="1"/>
</dbReference>
<dbReference type="InterPro" id="IPR005467">
    <property type="entry name" value="His_kinase_dom"/>
</dbReference>
<dbReference type="RefSeq" id="WP_120177431.1">
    <property type="nucleotide sequence ID" value="NZ_AP018786.1"/>
</dbReference>
<dbReference type="PANTHER" id="PTHR24421">
    <property type="entry name" value="NITRATE/NITRITE SENSOR PROTEIN NARX-RELATED"/>
    <property type="match status" value="1"/>
</dbReference>
<evidence type="ECO:0000256" key="9">
    <source>
        <dbReference type="ARBA" id="ARBA00022679"/>
    </source>
</evidence>
<comment type="subcellular location">
    <subcellularLocation>
        <location evidence="3">Cell inner membrane</location>
        <topology evidence="3">Multi-pass membrane protein</topology>
    </subcellularLocation>
    <subcellularLocation>
        <location evidence="4">Cytoplasm</location>
    </subcellularLocation>
</comment>
<dbReference type="CDD" id="cd06225">
    <property type="entry name" value="HAMP"/>
    <property type="match status" value="1"/>
</dbReference>
<evidence type="ECO:0000256" key="13">
    <source>
        <dbReference type="ARBA" id="ARBA00022777"/>
    </source>
</evidence>
<dbReference type="PIRSF" id="PIRSF003167">
    <property type="entry name" value="STHK_NarX/NarQ"/>
    <property type="match status" value="1"/>
</dbReference>
<protein>
    <recommendedName>
        <fullName evidence="21">Sensor protein</fullName>
        <ecNumber evidence="21">2.7.13.3</ecNumber>
    </recommendedName>
</protein>
<evidence type="ECO:0000256" key="18">
    <source>
        <dbReference type="ARBA" id="ARBA00023014"/>
    </source>
</evidence>
<keyword evidence="8" id="KW-0597">Phosphoprotein</keyword>
<dbReference type="GO" id="GO:0005886">
    <property type="term" value="C:plasma membrane"/>
    <property type="evidence" value="ECO:0007669"/>
    <property type="project" value="UniProtKB-SubCell"/>
</dbReference>
<dbReference type="Pfam" id="PF13185">
    <property type="entry name" value="GAF_2"/>
    <property type="match status" value="1"/>
</dbReference>
<dbReference type="Pfam" id="PF13675">
    <property type="entry name" value="PilJ"/>
    <property type="match status" value="1"/>
</dbReference>
<dbReference type="GO" id="GO:0051539">
    <property type="term" value="F:4 iron, 4 sulfur cluster binding"/>
    <property type="evidence" value="ECO:0007669"/>
    <property type="project" value="UniProtKB-KW"/>
</dbReference>
<keyword evidence="14 21" id="KW-0067">ATP-binding</keyword>
<feature type="domain" description="HAMP" evidence="25">
    <location>
        <begin position="207"/>
        <end position="259"/>
    </location>
</feature>
<evidence type="ECO:0000256" key="20">
    <source>
        <dbReference type="ARBA" id="ARBA00024827"/>
    </source>
</evidence>
<keyword evidence="22" id="KW-0175">Coiled coil</keyword>
<evidence type="ECO:0000313" key="27">
    <source>
        <dbReference type="Proteomes" id="UP000271003"/>
    </source>
</evidence>
<feature type="coiled-coil region" evidence="22">
    <location>
        <begin position="244"/>
        <end position="271"/>
    </location>
</feature>
<feature type="transmembrane region" description="Helical" evidence="23">
    <location>
        <begin position="35"/>
        <end position="55"/>
    </location>
</feature>
<comment type="cofactor">
    <cofactor evidence="2">
        <name>[4Fe-4S] cluster</name>
        <dbReference type="ChEBI" id="CHEBI:49883"/>
    </cofactor>
</comment>
<comment type="catalytic activity">
    <reaction evidence="1 21">
        <text>ATP + protein L-histidine = ADP + protein N-phospho-L-histidine.</text>
        <dbReference type="EC" id="2.7.13.3"/>
    </reaction>
</comment>
<keyword evidence="9 21" id="KW-0808">Transferase</keyword>
<dbReference type="EMBL" id="AP018786">
    <property type="protein sequence ID" value="BBF23870.1"/>
    <property type="molecule type" value="Genomic_DNA"/>
</dbReference>
<evidence type="ECO:0000256" key="19">
    <source>
        <dbReference type="ARBA" id="ARBA00023136"/>
    </source>
</evidence>
<sequence>MSNTNPNPIGAAPEAAPKTLRERGILYFKSLSARLLLLTLLWVSFIVTSIAYTMMLNWQLEASAAAKAATGELRYHAFRAALVAQPSYDDAAFTEELRVSDRQYELLKAGDPWLPLAIPEDPEIRKGFEELETAWRTVIVPVVRDARELHRPVPMQLVESYARDVSLLVAQIDDYREHYLWQLRYLQILLIVLAIGSLFTIMFLLLRWVIRPVERLGDGIKRLSSGNLKARIDVGGEDEIGRIARGFNHMADRLEDLYTNLEQKVAEKTVTVEEKNRHLAQLYEITSFFSQQRPLEELTDGFVERIIRYTEADACLVNLIDVRSDRVHLASSYGVSPEYLQKYAELNYSDSTIDEVLEKNYPIRLRLQASEDEHWQRLAEQGFRTAYCFQVRSSTSDVGIYTLLFRNEPELASQLVQLLESLATHLGVAIANRRLIERDRQFAVVQERQLLAQGLHDSIAQALSFLNLQVQFLDDAIAKKDDQLRDESLNAIRTGVQECYEDVRELLLNFRERIHKEGFVEGVRTVIERFEGQSHVSARLSVNGQGAELTERQKLQAIFIIQEALSNVRKHAQAETVDVRIENGDDLTVSITDDGVGIDDELVQKRKGQHVGLAIMKERASRIGATVKVEKASPIGGTRVTLFLPASARHEEA</sequence>
<evidence type="ECO:0000256" key="8">
    <source>
        <dbReference type="ARBA" id="ARBA00022553"/>
    </source>
</evidence>
<keyword evidence="11" id="KW-0479">Metal-binding</keyword>
<dbReference type="InterPro" id="IPR003594">
    <property type="entry name" value="HATPase_dom"/>
</dbReference>
<dbReference type="SUPFAM" id="SSF55781">
    <property type="entry name" value="GAF domain-like"/>
    <property type="match status" value="1"/>
</dbReference>
<reference evidence="26 27" key="1">
    <citation type="journal article" date="2018" name="Int. J. Syst. Evol. Microbiol.">
        <title>Mesosutterella multiformis gen. nov., sp. nov., a member of the family Sutterellaceae and Sutterella megalosphaeroides sp. nov., isolated from human faeces.</title>
        <authorList>
            <person name="Sakamoto M."/>
            <person name="Ikeyama N."/>
            <person name="Kunihiro T."/>
            <person name="Iino T."/>
            <person name="Yuki M."/>
            <person name="Ohkuma M."/>
        </authorList>
    </citation>
    <scope>NUCLEOTIDE SEQUENCE [LARGE SCALE GENOMIC DNA]</scope>
    <source>
        <strain evidence="26 27">6FBBBH3</strain>
    </source>
</reference>
<dbReference type="GO" id="GO:0046983">
    <property type="term" value="F:protein dimerization activity"/>
    <property type="evidence" value="ECO:0007669"/>
    <property type="project" value="UniProtKB-UniRule"/>
</dbReference>
<dbReference type="InterPro" id="IPR003018">
    <property type="entry name" value="GAF"/>
</dbReference>
<dbReference type="InterPro" id="IPR050482">
    <property type="entry name" value="Sensor_HK_TwoCompSys"/>
</dbReference>
<dbReference type="Pfam" id="PF00672">
    <property type="entry name" value="HAMP"/>
    <property type="match status" value="1"/>
</dbReference>
<evidence type="ECO:0000256" key="10">
    <source>
        <dbReference type="ARBA" id="ARBA00022692"/>
    </source>
</evidence>
<dbReference type="SMART" id="SM00304">
    <property type="entry name" value="HAMP"/>
    <property type="match status" value="1"/>
</dbReference>
<evidence type="ECO:0000256" key="3">
    <source>
        <dbReference type="ARBA" id="ARBA00004429"/>
    </source>
</evidence>
<evidence type="ECO:0000259" key="25">
    <source>
        <dbReference type="PROSITE" id="PS50885"/>
    </source>
</evidence>
<proteinExistence type="predicted"/>
<dbReference type="PANTHER" id="PTHR24421:SF10">
    <property type="entry name" value="NITRATE_NITRITE SENSOR PROTEIN NARQ"/>
    <property type="match status" value="1"/>
</dbReference>
<keyword evidence="16" id="KW-0408">Iron</keyword>
<dbReference type="InterPro" id="IPR003660">
    <property type="entry name" value="HAMP_dom"/>
</dbReference>
<gene>
    <name evidence="26" type="ORF">SUTMEG_17610</name>
</gene>
<keyword evidence="6" id="KW-0963">Cytoplasm</keyword>
<feature type="domain" description="Histidine kinase" evidence="24">
    <location>
        <begin position="560"/>
        <end position="648"/>
    </location>
</feature>
<dbReference type="Proteomes" id="UP000271003">
    <property type="component" value="Chromosome"/>
</dbReference>
<organism evidence="26 27">
    <name type="scientific">Sutterella megalosphaeroides</name>
    <dbReference type="NCBI Taxonomy" id="2494234"/>
    <lineage>
        <taxon>Bacteria</taxon>
        <taxon>Pseudomonadati</taxon>
        <taxon>Pseudomonadota</taxon>
        <taxon>Betaproteobacteria</taxon>
        <taxon>Burkholderiales</taxon>
        <taxon>Sutterellaceae</taxon>
        <taxon>Sutterella</taxon>
    </lineage>
</organism>
<evidence type="ECO:0000256" key="6">
    <source>
        <dbReference type="ARBA" id="ARBA00022490"/>
    </source>
</evidence>
<dbReference type="Gene3D" id="3.30.450.40">
    <property type="match status" value="1"/>
</dbReference>
<dbReference type="InterPro" id="IPR029095">
    <property type="entry name" value="NarX-like_N"/>
</dbReference>
<keyword evidence="18" id="KW-0411">Iron-sulfur</keyword>
<dbReference type="InterPro" id="IPR016380">
    <property type="entry name" value="Sig_transdc_His_kin_NarX/NarQ"/>
</dbReference>
<dbReference type="InterPro" id="IPR011712">
    <property type="entry name" value="Sig_transdc_His_kin_sub3_dim/P"/>
</dbReference>
<dbReference type="PROSITE" id="PS50885">
    <property type="entry name" value="HAMP"/>
    <property type="match status" value="1"/>
</dbReference>
<dbReference type="SMART" id="SM00065">
    <property type="entry name" value="GAF"/>
    <property type="match status" value="1"/>
</dbReference>
<evidence type="ECO:0000256" key="4">
    <source>
        <dbReference type="ARBA" id="ARBA00004496"/>
    </source>
</evidence>
<evidence type="ECO:0000256" key="1">
    <source>
        <dbReference type="ARBA" id="ARBA00000085"/>
    </source>
</evidence>